<protein>
    <submittedName>
        <fullName evidence="1">Uncharacterized protein</fullName>
    </submittedName>
</protein>
<accession>A0A7T2S627</accession>
<dbReference type="EMBL" id="CP065668">
    <property type="protein sequence ID" value="QPS09591.1"/>
    <property type="molecule type" value="Genomic_DNA"/>
</dbReference>
<dbReference type="RefSeq" id="WP_197956453.1">
    <property type="nucleotide sequence ID" value="NZ_CP065668.1"/>
</dbReference>
<dbReference type="Proteomes" id="UP000594778">
    <property type="component" value="Chromosome"/>
</dbReference>
<gene>
    <name evidence="1" type="ORF">I6G66_06095</name>
</gene>
<proteinExistence type="predicted"/>
<organism evidence="1 2">
    <name type="scientific">Delftia acidovorans</name>
    <name type="common">Pseudomonas acidovorans</name>
    <name type="synonym">Comamonas acidovorans</name>
    <dbReference type="NCBI Taxonomy" id="80866"/>
    <lineage>
        <taxon>Bacteria</taxon>
        <taxon>Pseudomonadati</taxon>
        <taxon>Pseudomonadota</taxon>
        <taxon>Betaproteobacteria</taxon>
        <taxon>Burkholderiales</taxon>
        <taxon>Comamonadaceae</taxon>
        <taxon>Delftia</taxon>
    </lineage>
</organism>
<evidence type="ECO:0000313" key="1">
    <source>
        <dbReference type="EMBL" id="QPS09591.1"/>
    </source>
</evidence>
<sequence length="122" mass="12501">MNHQPIGRVPALAGLPGAALLEPARLGQLAQALNPQATSPTAAALSKASAQAEQLRAATQRLIKRMAPVMLPATAQSGSAAGQGIGNQAHSSAPLVSQIETLAHSIELVHAELLLLEQRLAL</sequence>
<evidence type="ECO:0000313" key="2">
    <source>
        <dbReference type="Proteomes" id="UP000594778"/>
    </source>
</evidence>
<reference evidence="1 2" key="1">
    <citation type="submission" date="2020-12" db="EMBL/GenBank/DDBJ databases">
        <title>FDA dAtabase for Regulatory Grade micrObial Sequences (FDA-ARGOS): Supporting development and validation of Infectious Disease Dx tests.</title>
        <authorList>
            <person name="Sproer C."/>
            <person name="Gronow S."/>
            <person name="Severitt S."/>
            <person name="Schroder I."/>
            <person name="Tallon L."/>
            <person name="Sadzewicz L."/>
            <person name="Zhao X."/>
            <person name="Boylan J."/>
            <person name="Ott S."/>
            <person name="Bowen H."/>
            <person name="Vavikolanu K."/>
            <person name="Mehta A."/>
            <person name="Aluvathingal J."/>
            <person name="Nadendla S."/>
            <person name="Lowell S."/>
            <person name="Myers T."/>
            <person name="Yan Y."/>
            <person name="Sichtig H."/>
        </authorList>
    </citation>
    <scope>NUCLEOTIDE SEQUENCE [LARGE SCALE GENOMIC DNA]</scope>
    <source>
        <strain evidence="1 2">FDAARGOS_909</strain>
    </source>
</reference>
<name>A0A7T2S627_DELAC</name>
<dbReference type="AlphaFoldDB" id="A0A7T2S627"/>